<dbReference type="GeneID" id="100798577"/>
<name>K7L949_SOYBN</name>
<dbReference type="InterPro" id="IPR008176">
    <property type="entry name" value="Defensin_plant"/>
</dbReference>
<reference evidence="7" key="3">
    <citation type="submission" date="2018-07" db="EMBL/GenBank/DDBJ databases">
        <title>WGS assembly of Glycine max.</title>
        <authorList>
            <person name="Schmutz J."/>
            <person name="Cannon S."/>
            <person name="Schlueter J."/>
            <person name="Ma J."/>
            <person name="Mitros T."/>
            <person name="Nelson W."/>
            <person name="Hyten D."/>
            <person name="Song Q."/>
            <person name="Thelen J."/>
            <person name="Cheng J."/>
            <person name="Xu D."/>
            <person name="Hellsten U."/>
            <person name="May G."/>
            <person name="Yu Y."/>
            <person name="Sakurai T."/>
            <person name="Umezawa T."/>
            <person name="Bhattacharyya M."/>
            <person name="Sandhu D."/>
            <person name="Valliyodan B."/>
            <person name="Lindquist E."/>
            <person name="Peto M."/>
            <person name="Grant D."/>
            <person name="Shu S."/>
            <person name="Goodstein D."/>
            <person name="Barry K."/>
            <person name="Futrell-Griggs M."/>
            <person name="Abernathy B."/>
            <person name="Du J."/>
            <person name="Tian Z."/>
            <person name="Zhu L."/>
            <person name="Gill N."/>
            <person name="Joshi T."/>
            <person name="Libault M."/>
            <person name="Sethuraman A."/>
            <person name="Zhang X."/>
            <person name="Shinozaki K."/>
            <person name="Nguyen H."/>
            <person name="Wing R."/>
            <person name="Cregan P."/>
            <person name="Specht J."/>
            <person name="Grimwood J."/>
            <person name="Rokhsar D."/>
            <person name="Stacey G."/>
            <person name="Shoemaker R."/>
            <person name="Jackson S."/>
        </authorList>
    </citation>
    <scope>NUCLEOTIDE SEQUENCE</scope>
    <source>
        <tissue evidence="7">Callus</tissue>
    </source>
</reference>
<dbReference type="STRING" id="3847.K7L949"/>
<sequence length="127" mass="14245">MARSVPLVSTIFVLLLLLIATEMGPTMVAEARTCESQSHRFKGPCLSDTNCGSVCRTEGFSGGHCRGFSRRCFCTKEYDNYYKSSDVIRCKDGSGKFTKAQLNDDMCDCVDGTNEPGFYFNYEMFNY</sequence>
<dbReference type="PaxDb" id="3847-GLYMA08G36090.2"/>
<dbReference type="PANTHER" id="PTHR33147">
    <property type="entry name" value="DEFENSIN-LIKE PROTEIN 1"/>
    <property type="match status" value="1"/>
</dbReference>
<keyword evidence="4" id="KW-1015">Disulfide bond</keyword>
<dbReference type="Gene3D" id="3.30.30.10">
    <property type="entry name" value="Knottin, scorpion toxin-like"/>
    <property type="match status" value="1"/>
</dbReference>
<proteinExistence type="predicted"/>
<keyword evidence="9" id="KW-1185">Reference proteome</keyword>
<reference evidence="8" key="2">
    <citation type="submission" date="2018-02" db="UniProtKB">
        <authorList>
            <consortium name="EnsemblPlants"/>
        </authorList>
    </citation>
    <scope>IDENTIFICATION</scope>
    <source>
        <strain evidence="8">Williams 82</strain>
    </source>
</reference>
<dbReference type="GO" id="GO:0006952">
    <property type="term" value="P:defense response"/>
    <property type="evidence" value="ECO:0000318"/>
    <property type="project" value="GO_Central"/>
</dbReference>
<dbReference type="EMBL" id="CM000841">
    <property type="protein sequence ID" value="KRH45384.1"/>
    <property type="molecule type" value="Genomic_DNA"/>
</dbReference>
<evidence type="ECO:0000256" key="5">
    <source>
        <dbReference type="SAM" id="SignalP"/>
    </source>
</evidence>
<evidence type="ECO:0000313" key="9">
    <source>
        <dbReference type="Proteomes" id="UP000008827"/>
    </source>
</evidence>
<dbReference type="InterPro" id="IPR003614">
    <property type="entry name" value="Knottins"/>
</dbReference>
<accession>K7L949</accession>
<evidence type="ECO:0000259" key="6">
    <source>
        <dbReference type="SMART" id="SM00505"/>
    </source>
</evidence>
<gene>
    <name evidence="8" type="primary">LOC100798577</name>
    <name evidence="7" type="ORF">GLYMA_08G268000</name>
</gene>
<feature type="domain" description="Knottins-like" evidence="6">
    <location>
        <begin position="33"/>
        <end position="76"/>
    </location>
</feature>
<evidence type="ECO:0000256" key="1">
    <source>
        <dbReference type="ARBA" id="ARBA00022529"/>
    </source>
</evidence>
<keyword evidence="1" id="KW-0929">Antimicrobial</keyword>
<dbReference type="SMART" id="SM00505">
    <property type="entry name" value="Knot1"/>
    <property type="match status" value="1"/>
</dbReference>
<dbReference type="SMR" id="K7L949"/>
<keyword evidence="2" id="KW-0295">Fungicide</keyword>
<evidence type="ECO:0000256" key="2">
    <source>
        <dbReference type="ARBA" id="ARBA00022577"/>
    </source>
</evidence>
<dbReference type="HOGENOM" id="CLU_1974542_0_0_1"/>
<feature type="signal peptide" evidence="5">
    <location>
        <begin position="1"/>
        <end position="23"/>
    </location>
</feature>
<dbReference type="PROSITE" id="PS00940">
    <property type="entry name" value="GAMMA_THIONIN"/>
    <property type="match status" value="1"/>
</dbReference>
<organism evidence="7">
    <name type="scientific">Glycine max</name>
    <name type="common">Soybean</name>
    <name type="synonym">Glycine hispida</name>
    <dbReference type="NCBI Taxonomy" id="3847"/>
    <lineage>
        <taxon>Eukaryota</taxon>
        <taxon>Viridiplantae</taxon>
        <taxon>Streptophyta</taxon>
        <taxon>Embryophyta</taxon>
        <taxon>Tracheophyta</taxon>
        <taxon>Spermatophyta</taxon>
        <taxon>Magnoliopsida</taxon>
        <taxon>eudicotyledons</taxon>
        <taxon>Gunneridae</taxon>
        <taxon>Pentapetalae</taxon>
        <taxon>rosids</taxon>
        <taxon>fabids</taxon>
        <taxon>Fabales</taxon>
        <taxon>Fabaceae</taxon>
        <taxon>Papilionoideae</taxon>
        <taxon>50 kb inversion clade</taxon>
        <taxon>NPAAA clade</taxon>
        <taxon>indigoferoid/millettioid clade</taxon>
        <taxon>Phaseoleae</taxon>
        <taxon>Glycine</taxon>
        <taxon>Glycine subgen. Soja</taxon>
    </lineage>
</organism>
<dbReference type="KEGG" id="gmx:100798577"/>
<evidence type="ECO:0000256" key="3">
    <source>
        <dbReference type="ARBA" id="ARBA00022729"/>
    </source>
</evidence>
<feature type="chain" id="PRO_5014581110" description="Knottins-like domain-containing protein" evidence="5">
    <location>
        <begin position="24"/>
        <end position="127"/>
    </location>
</feature>
<dbReference type="PRINTS" id="PR00288">
    <property type="entry name" value="PUROTHIONIN"/>
</dbReference>
<keyword evidence="3 5" id="KW-0732">Signal</keyword>
<dbReference type="RefSeq" id="XP_006585876.1">
    <property type="nucleotide sequence ID" value="XM_006585813.4"/>
</dbReference>
<dbReference type="GO" id="GO:0031640">
    <property type="term" value="P:killing of cells of another organism"/>
    <property type="evidence" value="ECO:0007669"/>
    <property type="project" value="UniProtKB-KW"/>
</dbReference>
<dbReference type="SUPFAM" id="SSF57095">
    <property type="entry name" value="Scorpion toxin-like"/>
    <property type="match status" value="1"/>
</dbReference>
<dbReference type="ExpressionAtlas" id="K7L949">
    <property type="expression patterns" value="baseline and differential"/>
</dbReference>
<dbReference type="GO" id="GO:0050832">
    <property type="term" value="P:defense response to fungus"/>
    <property type="evidence" value="ECO:0007669"/>
    <property type="project" value="UniProtKB-KW"/>
</dbReference>
<dbReference type="Gramene" id="KRH45384">
    <property type="protein sequence ID" value="KRH45384"/>
    <property type="gene ID" value="GLYMA_08G268000"/>
</dbReference>
<dbReference type="Pfam" id="PF00304">
    <property type="entry name" value="Gamma-thionin"/>
    <property type="match status" value="1"/>
</dbReference>
<dbReference type="CDD" id="cd00107">
    <property type="entry name" value="Knot1"/>
    <property type="match status" value="1"/>
</dbReference>
<evidence type="ECO:0000256" key="4">
    <source>
        <dbReference type="ARBA" id="ARBA00023157"/>
    </source>
</evidence>
<dbReference type="PANTHER" id="PTHR33147:SF106">
    <property type="entry name" value="DEFENSIN-LIKE PROTEIN 11"/>
    <property type="match status" value="1"/>
</dbReference>
<dbReference type="InterPro" id="IPR036574">
    <property type="entry name" value="Scorpion_toxin-like_sf"/>
</dbReference>
<dbReference type="Proteomes" id="UP000008827">
    <property type="component" value="Chromosome 8"/>
</dbReference>
<dbReference type="eggNOG" id="KOG2397">
    <property type="taxonomic scope" value="Eukaryota"/>
</dbReference>
<evidence type="ECO:0000313" key="7">
    <source>
        <dbReference type="EMBL" id="KRH45384.1"/>
    </source>
</evidence>
<evidence type="ECO:0000313" key="8">
    <source>
        <dbReference type="EnsemblPlants" id="KRH45384"/>
    </source>
</evidence>
<dbReference type="EnsemblPlants" id="KRH45384">
    <property type="protein sequence ID" value="KRH45384"/>
    <property type="gene ID" value="GLYMA_08G268000"/>
</dbReference>
<reference evidence="7 8" key="1">
    <citation type="journal article" date="2010" name="Nature">
        <title>Genome sequence of the palaeopolyploid soybean.</title>
        <authorList>
            <person name="Schmutz J."/>
            <person name="Cannon S.B."/>
            <person name="Schlueter J."/>
            <person name="Ma J."/>
            <person name="Mitros T."/>
            <person name="Nelson W."/>
            <person name="Hyten D.L."/>
            <person name="Song Q."/>
            <person name="Thelen J.J."/>
            <person name="Cheng J."/>
            <person name="Xu D."/>
            <person name="Hellsten U."/>
            <person name="May G.D."/>
            <person name="Yu Y."/>
            <person name="Sakurai T."/>
            <person name="Umezawa T."/>
            <person name="Bhattacharyya M.K."/>
            <person name="Sandhu D."/>
            <person name="Valliyodan B."/>
            <person name="Lindquist E."/>
            <person name="Peto M."/>
            <person name="Grant D."/>
            <person name="Shu S."/>
            <person name="Goodstein D."/>
            <person name="Barry K."/>
            <person name="Futrell-Griggs M."/>
            <person name="Abernathy B."/>
            <person name="Du J."/>
            <person name="Tian Z."/>
            <person name="Zhu L."/>
            <person name="Gill N."/>
            <person name="Joshi T."/>
            <person name="Libault M."/>
            <person name="Sethuraman A."/>
            <person name="Zhang X.-C."/>
            <person name="Shinozaki K."/>
            <person name="Nguyen H.T."/>
            <person name="Wing R.A."/>
            <person name="Cregan P."/>
            <person name="Specht J."/>
            <person name="Grimwood J."/>
            <person name="Rokhsar D."/>
            <person name="Stacey G."/>
            <person name="Shoemaker R.C."/>
            <person name="Jackson S.A."/>
        </authorList>
    </citation>
    <scope>NUCLEOTIDE SEQUENCE [LARGE SCALE GENOMIC DNA]</scope>
    <source>
        <strain evidence="8">cv. Williams 82</strain>
        <tissue evidence="7">Callus</tissue>
    </source>
</reference>
<dbReference type="AlphaFoldDB" id="K7L949"/>
<dbReference type="OrthoDB" id="683455at2759"/>
<protein>
    <recommendedName>
        <fullName evidence="6">Knottins-like domain-containing protein</fullName>
    </recommendedName>
</protein>